<feature type="chain" id="PRO_5037526288" evidence="5">
    <location>
        <begin position="17"/>
        <end position="404"/>
    </location>
</feature>
<reference evidence="7" key="1">
    <citation type="submission" date="2022-11" db="UniProtKB">
        <authorList>
            <consortium name="WormBaseParasite"/>
        </authorList>
    </citation>
    <scope>IDENTIFICATION</scope>
</reference>
<feature type="signal peptide" evidence="5">
    <location>
        <begin position="1"/>
        <end position="16"/>
    </location>
</feature>
<feature type="compositionally biased region" description="Acidic residues" evidence="4">
    <location>
        <begin position="379"/>
        <end position="394"/>
    </location>
</feature>
<dbReference type="InterPro" id="IPR023674">
    <property type="entry name" value="Ribosomal_uL1-like"/>
</dbReference>
<evidence type="ECO:0000256" key="1">
    <source>
        <dbReference type="ARBA" id="ARBA00010531"/>
    </source>
</evidence>
<comment type="similarity">
    <text evidence="1">Belongs to the universal ribosomal protein uL1 family.</text>
</comment>
<keyword evidence="3" id="KW-0687">Ribonucleoprotein</keyword>
<evidence type="ECO:0000256" key="3">
    <source>
        <dbReference type="ARBA" id="ARBA00023274"/>
    </source>
</evidence>
<dbReference type="GO" id="GO:1990904">
    <property type="term" value="C:ribonucleoprotein complex"/>
    <property type="evidence" value="ECO:0007669"/>
    <property type="project" value="UniProtKB-KW"/>
</dbReference>
<keyword evidence="5" id="KW-0732">Signal</keyword>
<evidence type="ECO:0000256" key="4">
    <source>
        <dbReference type="SAM" id="MobiDB-lite"/>
    </source>
</evidence>
<name>A0A914USU9_9BILA</name>
<evidence type="ECO:0000256" key="2">
    <source>
        <dbReference type="ARBA" id="ARBA00022980"/>
    </source>
</evidence>
<dbReference type="Pfam" id="PF00687">
    <property type="entry name" value="Ribosomal_L1"/>
    <property type="match status" value="1"/>
</dbReference>
<evidence type="ECO:0000313" key="6">
    <source>
        <dbReference type="Proteomes" id="UP000887566"/>
    </source>
</evidence>
<evidence type="ECO:0000256" key="5">
    <source>
        <dbReference type="SAM" id="SignalP"/>
    </source>
</evidence>
<accession>A0A914USU9</accession>
<protein>
    <submittedName>
        <fullName evidence="7">Mitochondrial ribosomal protein L1</fullName>
    </submittedName>
</protein>
<dbReference type="GO" id="GO:0005840">
    <property type="term" value="C:ribosome"/>
    <property type="evidence" value="ECO:0007669"/>
    <property type="project" value="UniProtKB-KW"/>
</dbReference>
<dbReference type="WBParaSite" id="PSAMB.scaffold120size76228.g2157.t1">
    <property type="protein sequence ID" value="PSAMB.scaffold120size76228.g2157.t1"/>
    <property type="gene ID" value="PSAMB.scaffold120size76228.g2157"/>
</dbReference>
<sequence>MLSLNALLAGGRAALAARWIPAASSLLLPNIESLQMQQVRGRKRAHKQPLSRAQKQARREAKLAKELERKKYTFMERVRIAKMHKLQSPSHLYPGRMLPEQEETLLENPPCNVYVRSAVKTQYYSVKDAILMHRESQQPAMFNHPKAPIRLRLELNMSTERSTKKVADTTEIVPVPYTFTHGQKRSILAFVADLKLQEEALAAGAEFALGPEIVKKIVKGQFRTEDFDFAVAHTDMAMAIPPIRGILKKKFPTKLNGGLGDDIAQLVEKFKTGVQYTIKGDPIYPDWGLCDTIVGKLDMPPDELEMNVNCLIEAVCKHRNAVLGPFINRAVLMVVPGDEYFSLKIDHLLPVPTAEEIEKFEKQKKKKKKEKKEEKLLAEEEGAAAEVEEDETEDAPPVPAAATA</sequence>
<feature type="region of interest" description="Disordered" evidence="4">
    <location>
        <begin position="362"/>
        <end position="404"/>
    </location>
</feature>
<organism evidence="6 7">
    <name type="scientific">Plectus sambesii</name>
    <dbReference type="NCBI Taxonomy" id="2011161"/>
    <lineage>
        <taxon>Eukaryota</taxon>
        <taxon>Metazoa</taxon>
        <taxon>Ecdysozoa</taxon>
        <taxon>Nematoda</taxon>
        <taxon>Chromadorea</taxon>
        <taxon>Plectida</taxon>
        <taxon>Plectina</taxon>
        <taxon>Plectoidea</taxon>
        <taxon>Plectidae</taxon>
        <taxon>Plectus</taxon>
    </lineage>
</organism>
<dbReference type="AlphaFoldDB" id="A0A914USU9"/>
<dbReference type="Gene3D" id="3.40.50.790">
    <property type="match status" value="1"/>
</dbReference>
<dbReference type="SUPFAM" id="SSF56808">
    <property type="entry name" value="Ribosomal protein L1"/>
    <property type="match status" value="1"/>
</dbReference>
<dbReference type="Gene3D" id="3.30.190.20">
    <property type="match status" value="1"/>
</dbReference>
<proteinExistence type="inferred from homology"/>
<keyword evidence="2" id="KW-0689">Ribosomal protein</keyword>
<evidence type="ECO:0000313" key="7">
    <source>
        <dbReference type="WBParaSite" id="PSAMB.scaffold120size76228.g2157.t1"/>
    </source>
</evidence>
<dbReference type="PANTHER" id="PTHR36427">
    <property type="entry name" value="54S RIBOSOMAL PROTEIN L1, MITOCHONDRIAL"/>
    <property type="match status" value="1"/>
</dbReference>
<keyword evidence="6" id="KW-1185">Reference proteome</keyword>
<dbReference type="InterPro" id="IPR028364">
    <property type="entry name" value="Ribosomal_uL1/biogenesis"/>
</dbReference>
<dbReference type="Proteomes" id="UP000887566">
    <property type="component" value="Unplaced"/>
</dbReference>
<dbReference type="InterPro" id="IPR016095">
    <property type="entry name" value="Ribosomal_uL1_3-a/b-sand"/>
</dbReference>
<dbReference type="PANTHER" id="PTHR36427:SF3">
    <property type="entry name" value="LARGE RIBOSOMAL SUBUNIT PROTEIN UL1M"/>
    <property type="match status" value="1"/>
</dbReference>